<keyword evidence="3" id="KW-1185">Reference proteome</keyword>
<dbReference type="PANTHER" id="PTHR36805:SF7">
    <property type="entry name" value="AGENET DOMAIN-CONTAINING PROTEIN"/>
    <property type="match status" value="1"/>
</dbReference>
<dbReference type="Proteomes" id="UP001202328">
    <property type="component" value="Unassembled WGS sequence"/>
</dbReference>
<feature type="domain" description="Agenet" evidence="1">
    <location>
        <begin position="109"/>
        <end position="171"/>
    </location>
</feature>
<dbReference type="Pfam" id="PF05641">
    <property type="entry name" value="Agenet"/>
    <property type="match status" value="1"/>
</dbReference>
<comment type="caution">
    <text evidence="2">The sequence shown here is derived from an EMBL/GenBank/DDBJ whole genome shotgun (WGS) entry which is preliminary data.</text>
</comment>
<reference evidence="2" key="1">
    <citation type="submission" date="2022-04" db="EMBL/GenBank/DDBJ databases">
        <title>A functionally conserved STORR gene fusion in Papaver species that diverged 16.8 million years ago.</title>
        <authorList>
            <person name="Catania T."/>
        </authorList>
    </citation>
    <scope>NUCLEOTIDE SEQUENCE</scope>
    <source>
        <strain evidence="2">S-188037</strain>
    </source>
</reference>
<evidence type="ECO:0000259" key="1">
    <source>
        <dbReference type="SMART" id="SM00743"/>
    </source>
</evidence>
<feature type="non-terminal residue" evidence="2">
    <location>
        <position position="198"/>
    </location>
</feature>
<gene>
    <name evidence="2" type="ORF">MKW98_016562</name>
</gene>
<organism evidence="2 3">
    <name type="scientific">Papaver atlanticum</name>
    <dbReference type="NCBI Taxonomy" id="357466"/>
    <lineage>
        <taxon>Eukaryota</taxon>
        <taxon>Viridiplantae</taxon>
        <taxon>Streptophyta</taxon>
        <taxon>Embryophyta</taxon>
        <taxon>Tracheophyta</taxon>
        <taxon>Spermatophyta</taxon>
        <taxon>Magnoliopsida</taxon>
        <taxon>Ranunculales</taxon>
        <taxon>Papaveraceae</taxon>
        <taxon>Papaveroideae</taxon>
        <taxon>Papaver</taxon>
    </lineage>
</organism>
<name>A0AAD4ST28_9MAGN</name>
<evidence type="ECO:0000313" key="2">
    <source>
        <dbReference type="EMBL" id="KAI3921706.1"/>
    </source>
</evidence>
<dbReference type="PANTHER" id="PTHR36805">
    <property type="entry name" value="AGENET DOMAIN-CONTAINING PROTEIN"/>
    <property type="match status" value="1"/>
</dbReference>
<proteinExistence type="predicted"/>
<sequence length="198" mass="22979">MKVAHKLPFEVGQQAEAKSFQEGYRGAWFRCKILDCGQRGAEPAVALDYLDYIDYKKSWIQLYRLCPAEKHNDFRKRYLMLRPSYPQMYHRGQMPDICEISELVGVVDGDWEAGDLVDWFKDGCYWSAWITEVIDEENVQIQLPEPPIGEGEGQTHKVSCKDIRPSLDWTPELGWIVPISKVGKTFRRCVRLIHPMSP</sequence>
<evidence type="ECO:0000313" key="3">
    <source>
        <dbReference type="Proteomes" id="UP001202328"/>
    </source>
</evidence>
<dbReference type="EMBL" id="JAJJMB010008610">
    <property type="protein sequence ID" value="KAI3921706.1"/>
    <property type="molecule type" value="Genomic_DNA"/>
</dbReference>
<protein>
    <recommendedName>
        <fullName evidence="1">Agenet domain-containing protein</fullName>
    </recommendedName>
</protein>
<dbReference type="SMART" id="SM00743">
    <property type="entry name" value="Agenet"/>
    <property type="match status" value="1"/>
</dbReference>
<dbReference type="InterPro" id="IPR008395">
    <property type="entry name" value="Agenet-like_dom"/>
</dbReference>
<accession>A0AAD4ST28</accession>
<dbReference type="InterPro" id="IPR014002">
    <property type="entry name" value="Agenet_dom_plant"/>
</dbReference>
<dbReference type="AlphaFoldDB" id="A0AAD4ST28"/>